<sequence length="800" mass="90367">MDEMKEHRVARESLIQVYEHCPRRPYLELVVPPDCAEVTAAVFTTVSRDQGWAGDSISYTWFEVTLRRPGGRADVGTIRVQHNRAGNPEFFEQKTRLDVEKSGPRIKAWLRLLRPGDVIQLVPKAVYRCWVNIIQRASIEIEYRENTALAELGEPSPPLNYAGHTVYPPLNYEAQEIRVLVVEAGEPDAEIKAQFEHVSLRGSDTQISKFDALSYCWGEPTAQTDITLMTGENQESTLPISPSVKRAIRRLRKPDAPLYIWIDAVCINQADLEERANQVALMGRIYSRANEVHVWLDEEILGLAGAFRLIRDVYNCKHRVCPGGDQCQCLGTKHFLTTNDLDTIRTATKDNPTFGYVYGVFDRHRDAEYFDAATVEAAGGHGNLNLAYILETFFHHPWFQRVWVVQEAILAPKTTLHSASEAIDWSEVLLVNEVTSSVEFASSASNLRMRNSMPSVWKTLVHAHQKRTDRDDEKTSPLTILQVFLAALDMKATDPRDKLYALLPFGRETGLGDIPPALKPDYNKPLARVLADFTRWWITEYNSLDILSLIHRHPARAWRRTLCDEDPAVSSPVAFPTWAIGIEGYSQWSNMTLGERFPSLTFRASGDTHPDQTLLDSRGDDNLELALTGWRLGSIVALGHPPKALVRSHTDNNDSDSLNLIFHRIFDPSGRTGEWMLLGIFDAHVDAHYGYLYTSEQMQYVLRPTEGGMKYERHEANDLPGCVEKCFFVMEDGRRGLCPWTAREGDVVVILKGGNVPYLLRLVEGEPDKYVLVGECFVQGVMQGEVVQEGMRGGEVFLLK</sequence>
<dbReference type="PANTHER" id="PTHR24148">
    <property type="entry name" value="ANKYRIN REPEAT DOMAIN-CONTAINING PROTEIN 39 HOMOLOG-RELATED"/>
    <property type="match status" value="1"/>
</dbReference>
<dbReference type="InterPro" id="IPR052895">
    <property type="entry name" value="HetReg/Transcr_Mod"/>
</dbReference>
<dbReference type="Pfam" id="PF26639">
    <property type="entry name" value="Het-6_barrel"/>
    <property type="match status" value="1"/>
</dbReference>
<dbReference type="InterPro" id="IPR010730">
    <property type="entry name" value="HET"/>
</dbReference>
<organism evidence="2 3">
    <name type="scientific">Cercophora newfieldiana</name>
    <dbReference type="NCBI Taxonomy" id="92897"/>
    <lineage>
        <taxon>Eukaryota</taxon>
        <taxon>Fungi</taxon>
        <taxon>Dikarya</taxon>
        <taxon>Ascomycota</taxon>
        <taxon>Pezizomycotina</taxon>
        <taxon>Sordariomycetes</taxon>
        <taxon>Sordariomycetidae</taxon>
        <taxon>Sordariales</taxon>
        <taxon>Lasiosphaeriaceae</taxon>
        <taxon>Cercophora</taxon>
    </lineage>
</organism>
<protein>
    <submittedName>
        <fullName evidence="2">Heterokaryon incompatibility protein-domain-containing protein</fullName>
    </submittedName>
</protein>
<name>A0AA40CVV1_9PEZI</name>
<keyword evidence="3" id="KW-1185">Reference proteome</keyword>
<feature type="domain" description="Heterokaryon incompatibility" evidence="1">
    <location>
        <begin position="210"/>
        <end position="407"/>
    </location>
</feature>
<dbReference type="Proteomes" id="UP001174936">
    <property type="component" value="Unassembled WGS sequence"/>
</dbReference>
<gene>
    <name evidence="2" type="ORF">B0T16DRAFT_426088</name>
</gene>
<dbReference type="Pfam" id="PF06985">
    <property type="entry name" value="HET"/>
    <property type="match status" value="1"/>
</dbReference>
<dbReference type="PANTHER" id="PTHR24148:SF64">
    <property type="entry name" value="HETEROKARYON INCOMPATIBILITY DOMAIN-CONTAINING PROTEIN"/>
    <property type="match status" value="1"/>
</dbReference>
<dbReference type="AlphaFoldDB" id="A0AA40CVV1"/>
<proteinExistence type="predicted"/>
<evidence type="ECO:0000313" key="3">
    <source>
        <dbReference type="Proteomes" id="UP001174936"/>
    </source>
</evidence>
<evidence type="ECO:0000313" key="2">
    <source>
        <dbReference type="EMBL" id="KAK0651079.1"/>
    </source>
</evidence>
<evidence type="ECO:0000259" key="1">
    <source>
        <dbReference type="Pfam" id="PF06985"/>
    </source>
</evidence>
<reference evidence="2" key="1">
    <citation type="submission" date="2023-06" db="EMBL/GenBank/DDBJ databases">
        <title>Genome-scale phylogeny and comparative genomics of the fungal order Sordariales.</title>
        <authorList>
            <consortium name="Lawrence Berkeley National Laboratory"/>
            <person name="Hensen N."/>
            <person name="Bonometti L."/>
            <person name="Westerberg I."/>
            <person name="Brannstrom I.O."/>
            <person name="Guillou S."/>
            <person name="Cros-Aarteil S."/>
            <person name="Calhoun S."/>
            <person name="Haridas S."/>
            <person name="Kuo A."/>
            <person name="Mondo S."/>
            <person name="Pangilinan J."/>
            <person name="Riley R."/>
            <person name="Labutti K."/>
            <person name="Andreopoulos B."/>
            <person name="Lipzen A."/>
            <person name="Chen C."/>
            <person name="Yanf M."/>
            <person name="Daum C."/>
            <person name="Ng V."/>
            <person name="Clum A."/>
            <person name="Steindorff A."/>
            <person name="Ohm R."/>
            <person name="Martin F."/>
            <person name="Silar P."/>
            <person name="Natvig D."/>
            <person name="Lalanne C."/>
            <person name="Gautier V."/>
            <person name="Ament-Velasquez S.L."/>
            <person name="Kruys A."/>
            <person name="Hutchinson M.I."/>
            <person name="Powell A.J."/>
            <person name="Barry K."/>
            <person name="Miller A.N."/>
            <person name="Grigoriev I.V."/>
            <person name="Debuchy R."/>
            <person name="Gladieux P."/>
            <person name="Thoren M.H."/>
            <person name="Johannesson H."/>
        </authorList>
    </citation>
    <scope>NUCLEOTIDE SEQUENCE</scope>
    <source>
        <strain evidence="2">SMH2532-1</strain>
    </source>
</reference>
<dbReference type="EMBL" id="JAULSV010000002">
    <property type="protein sequence ID" value="KAK0651079.1"/>
    <property type="molecule type" value="Genomic_DNA"/>
</dbReference>
<accession>A0AA40CVV1</accession>
<comment type="caution">
    <text evidence="2">The sequence shown here is derived from an EMBL/GenBank/DDBJ whole genome shotgun (WGS) entry which is preliminary data.</text>
</comment>